<organism evidence="1 2">
    <name type="scientific">Vagococcus fluvialis</name>
    <dbReference type="NCBI Taxonomy" id="2738"/>
    <lineage>
        <taxon>Bacteria</taxon>
        <taxon>Bacillati</taxon>
        <taxon>Bacillota</taxon>
        <taxon>Bacilli</taxon>
        <taxon>Lactobacillales</taxon>
        <taxon>Enterococcaceae</taxon>
        <taxon>Vagococcus</taxon>
    </lineage>
</organism>
<gene>
    <name evidence="1" type="ORF">CBF32_12760</name>
</gene>
<keyword evidence="2" id="KW-1185">Reference proteome</keyword>
<dbReference type="Proteomes" id="UP000288197">
    <property type="component" value="Unassembled WGS sequence"/>
</dbReference>
<protein>
    <submittedName>
        <fullName evidence="1">Uncharacterized protein</fullName>
    </submittedName>
</protein>
<dbReference type="GeneID" id="63147524"/>
<dbReference type="RefSeq" id="WP_114290528.1">
    <property type="nucleotide sequence ID" value="NZ_NGJX01000019.1"/>
</dbReference>
<accession>A0A369AMX8</accession>
<evidence type="ECO:0000313" key="1">
    <source>
        <dbReference type="EMBL" id="RST98666.1"/>
    </source>
</evidence>
<reference evidence="1 2" key="1">
    <citation type="submission" date="2017-05" db="EMBL/GenBank/DDBJ databases">
        <title>Vagococcus spp. assemblies.</title>
        <authorList>
            <person name="Gulvik C.A."/>
        </authorList>
    </citation>
    <scope>NUCLEOTIDE SEQUENCE [LARGE SCALE GENOMIC DNA]</scope>
    <source>
        <strain evidence="1 2">NCFB 2497</strain>
    </source>
</reference>
<proteinExistence type="predicted"/>
<dbReference type="OrthoDB" id="10011262at2"/>
<dbReference type="EMBL" id="NGJX01000019">
    <property type="protein sequence ID" value="RST98666.1"/>
    <property type="molecule type" value="Genomic_DNA"/>
</dbReference>
<name>A0A369AMX8_9ENTE</name>
<evidence type="ECO:0000313" key="2">
    <source>
        <dbReference type="Proteomes" id="UP000288197"/>
    </source>
</evidence>
<sequence>MGDSIIYVGSKNMSRKDRYYKKDNWGMYARNEGIYAENEKEYKKTVERRFYTELITNGKVKKFYGPEKRKLAITNLFNKYGNLFMNKETMSSILRAYQSCVTKKMPIEERQKQIQIQLKGRLDNYGIKKSIQKKLYEYDPLFPNPTNNKKKSVSKNNKQDDFYNTLCELSRRTIPTSKQSKEADELIEAFENKISTKKTVIAVFNSYYLCCLGSTSQKDKNKRIKNNLENYLIRNKVDARIRKRILAVEEIK</sequence>
<comment type="caution">
    <text evidence="1">The sequence shown here is derived from an EMBL/GenBank/DDBJ whole genome shotgun (WGS) entry which is preliminary data.</text>
</comment>
<dbReference type="AlphaFoldDB" id="A0A369AMX8"/>